<comment type="caution">
    <text evidence="4">The sequence shown here is derived from an EMBL/GenBank/DDBJ whole genome shotgun (WGS) entry which is preliminary data.</text>
</comment>
<dbReference type="Proteomes" id="UP000428333">
    <property type="component" value="Linkage Group LG02"/>
</dbReference>
<evidence type="ECO:0000313" key="5">
    <source>
        <dbReference type="Proteomes" id="UP000428333"/>
    </source>
</evidence>
<keyword evidence="2" id="KW-0677">Repeat</keyword>
<sequence length="241" mass="26935">MDIARMLRSRGISPSVSTCNSVFRSVVKYRGCYAGWFGGKCGRGLWGNGEIGLRSERVSILMAAYCEDKEDGGGWKLIEEVGRAEELFREMGLSGVECSCVTFEHLINGYCQIGEVDSAMMLYKDMCRKGFRLESSTVDAVIRGLGGENRVSQALEFLGVAIRKHELAPKRKSYEILIKGLCQEGRMEEALKLQAEMVGKGCEPNCEIYSSFIEANTKEGNDELAEMLKEMFEIQMPKEEE</sequence>
<dbReference type="OrthoDB" id="1654349at2759"/>
<keyword evidence="5" id="KW-1185">Reference proteome</keyword>
<protein>
    <recommendedName>
        <fullName evidence="6">Pentacotripeptide-repeat region of PRORP domain-containing protein</fullName>
    </recommendedName>
</protein>
<name>A0A6A4M4N5_9ERIC</name>
<dbReference type="Gene3D" id="1.25.40.10">
    <property type="entry name" value="Tetratricopeptide repeat domain"/>
    <property type="match status" value="2"/>
</dbReference>
<proteinExistence type="inferred from homology"/>
<feature type="repeat" description="PPR" evidence="3">
    <location>
        <begin position="99"/>
        <end position="133"/>
    </location>
</feature>
<dbReference type="AlphaFoldDB" id="A0A6A4M4N5"/>
<evidence type="ECO:0008006" key="6">
    <source>
        <dbReference type="Google" id="ProtNLM"/>
    </source>
</evidence>
<dbReference type="NCBIfam" id="TIGR00756">
    <property type="entry name" value="PPR"/>
    <property type="match status" value="2"/>
</dbReference>
<evidence type="ECO:0000256" key="3">
    <source>
        <dbReference type="PROSITE-ProRule" id="PRU00708"/>
    </source>
</evidence>
<evidence type="ECO:0000313" key="4">
    <source>
        <dbReference type="EMBL" id="KAE9465180.1"/>
    </source>
</evidence>
<reference evidence="4 5" key="1">
    <citation type="journal article" date="2019" name="Genome Biol. Evol.">
        <title>The Rhododendron genome and chromosomal organization provide insight into shared whole-genome duplications across the heath family (Ericaceae).</title>
        <authorList>
            <person name="Soza V.L."/>
            <person name="Lindsley D."/>
            <person name="Waalkes A."/>
            <person name="Ramage E."/>
            <person name="Patwardhan R.P."/>
            <person name="Burton J.N."/>
            <person name="Adey A."/>
            <person name="Kumar A."/>
            <person name="Qiu R."/>
            <person name="Shendure J."/>
            <person name="Hall B."/>
        </authorList>
    </citation>
    <scope>NUCLEOTIDE SEQUENCE [LARGE SCALE GENOMIC DNA]</scope>
    <source>
        <strain evidence="4">RSF 1966-606</strain>
    </source>
</reference>
<evidence type="ECO:0000256" key="1">
    <source>
        <dbReference type="ARBA" id="ARBA00007626"/>
    </source>
</evidence>
<evidence type="ECO:0000256" key="2">
    <source>
        <dbReference type="ARBA" id="ARBA00022737"/>
    </source>
</evidence>
<dbReference type="Pfam" id="PF13041">
    <property type="entry name" value="PPR_2"/>
    <property type="match status" value="2"/>
</dbReference>
<gene>
    <name evidence="4" type="ORF">C3L33_02922</name>
</gene>
<dbReference type="PROSITE" id="PS51375">
    <property type="entry name" value="PPR"/>
    <property type="match status" value="2"/>
</dbReference>
<dbReference type="PANTHER" id="PTHR47941">
    <property type="entry name" value="PENTATRICOPEPTIDE REPEAT-CONTAINING PROTEIN 3, MITOCHONDRIAL"/>
    <property type="match status" value="1"/>
</dbReference>
<organism evidence="4 5">
    <name type="scientific">Rhododendron williamsianum</name>
    <dbReference type="NCBI Taxonomy" id="262921"/>
    <lineage>
        <taxon>Eukaryota</taxon>
        <taxon>Viridiplantae</taxon>
        <taxon>Streptophyta</taxon>
        <taxon>Embryophyta</taxon>
        <taxon>Tracheophyta</taxon>
        <taxon>Spermatophyta</taxon>
        <taxon>Magnoliopsida</taxon>
        <taxon>eudicotyledons</taxon>
        <taxon>Gunneridae</taxon>
        <taxon>Pentapetalae</taxon>
        <taxon>asterids</taxon>
        <taxon>Ericales</taxon>
        <taxon>Ericaceae</taxon>
        <taxon>Ericoideae</taxon>
        <taxon>Rhodoreae</taxon>
        <taxon>Rhododendron</taxon>
    </lineage>
</organism>
<dbReference type="InterPro" id="IPR002885">
    <property type="entry name" value="PPR_rpt"/>
</dbReference>
<feature type="non-terminal residue" evidence="4">
    <location>
        <position position="1"/>
    </location>
</feature>
<comment type="similarity">
    <text evidence="1">Belongs to the PPR family. P subfamily.</text>
</comment>
<dbReference type="InterPro" id="IPR011990">
    <property type="entry name" value="TPR-like_helical_dom_sf"/>
</dbReference>
<accession>A0A6A4M4N5</accession>
<feature type="repeat" description="PPR" evidence="3">
    <location>
        <begin position="170"/>
        <end position="204"/>
    </location>
</feature>
<dbReference type="EMBL" id="QEFC01000298">
    <property type="protein sequence ID" value="KAE9465180.1"/>
    <property type="molecule type" value="Genomic_DNA"/>
</dbReference>